<comment type="subcellular location">
    <subcellularLocation>
        <location evidence="1">Nucleus</location>
    </subcellularLocation>
</comment>
<dbReference type="CDD" id="cd21789">
    <property type="entry name" value="Rad21_Rec8_M_SpRec8p-like"/>
    <property type="match status" value="1"/>
</dbReference>
<dbReference type="Pfam" id="PF04825">
    <property type="entry name" value="Rad21_Rec8_N"/>
    <property type="match status" value="1"/>
</dbReference>
<dbReference type="PANTHER" id="PTHR12585">
    <property type="entry name" value="SCC1 / RAD21 FAMILY MEMBER"/>
    <property type="match status" value="1"/>
</dbReference>
<keyword evidence="2" id="KW-0539">Nucleus</keyword>
<reference evidence="5 6" key="1">
    <citation type="submission" date="2024-01" db="EMBL/GenBank/DDBJ databases">
        <authorList>
            <person name="Allen C."/>
            <person name="Tagirdzhanova G."/>
        </authorList>
    </citation>
    <scope>NUCLEOTIDE SEQUENCE [LARGE SCALE GENOMIC DNA]</scope>
</reference>
<feature type="region of interest" description="Disordered" evidence="3">
    <location>
        <begin position="661"/>
        <end position="722"/>
    </location>
</feature>
<feature type="compositionally biased region" description="Acidic residues" evidence="3">
    <location>
        <begin position="692"/>
        <end position="702"/>
    </location>
</feature>
<proteinExistence type="predicted"/>
<dbReference type="EMBL" id="CAWUHC010000128">
    <property type="protein sequence ID" value="CAK7234425.1"/>
    <property type="molecule type" value="Genomic_DNA"/>
</dbReference>
<evidence type="ECO:0000259" key="4">
    <source>
        <dbReference type="Pfam" id="PF04825"/>
    </source>
</evidence>
<feature type="compositionally biased region" description="Basic residues" evidence="3">
    <location>
        <begin position="661"/>
        <end position="686"/>
    </location>
</feature>
<dbReference type="PANTHER" id="PTHR12585:SF69">
    <property type="entry name" value="FI11703P"/>
    <property type="match status" value="1"/>
</dbReference>
<gene>
    <name evidence="5" type="primary">rec8</name>
    <name evidence="5" type="ORF">SBRCBS47491_008943</name>
</gene>
<dbReference type="InterPro" id="IPR006910">
    <property type="entry name" value="Rad21_Rec8_N"/>
</dbReference>
<evidence type="ECO:0000313" key="6">
    <source>
        <dbReference type="Proteomes" id="UP001642406"/>
    </source>
</evidence>
<feature type="region of interest" description="Disordered" evidence="3">
    <location>
        <begin position="286"/>
        <end position="308"/>
    </location>
</feature>
<dbReference type="InterPro" id="IPR039781">
    <property type="entry name" value="Rad21/Rec8-like"/>
</dbReference>
<comment type="caution">
    <text evidence="5">The sequence shown here is derived from an EMBL/GenBank/DDBJ whole genome shotgun (WGS) entry which is preliminary data.</text>
</comment>
<sequence>MAMLVLCDKRYALSTVWRAGNTAIGARTTGLHRKAVLEVSVEKTCGTIKDPPGAPIALRLQGTLLYGTARIYQEQCRYVLNDSEKTQRAMAKLYNGMFDDKIDKNAGKTKSIQILLPNDPCFDLDLFQLPPFDFDEPLDGSFLSQDRQASWTNMSLKSRSSQNTQLPQLMLDADSSASGSYAGGFRYSASGASVMPDSPTPLAQRFNFQEEDNLLLDVGLFIDENGNIIEEEPQTEPRLPDFPSRTAKVSSDNVIPMIMDDEDIFNPDPAVQAALAGNSRSKALVDSSGVNPSLITHTPSSPSTLSPSTVVSRQAHQKALRVKVNFVDYVTQIPLSDYFKYVTNYSDNMEKTIEKKNLARSTRRAHDTTLHRKVAQAFTFGRGIFCIANEVKAKYPEHPLAQMFSGEALAESVLGESLTRAKRRRVDLTEPSTPIARGHRGINLDGFDEEQDIELGRMPGSALSDNPSLALNRPSSVLPGSSAHGSVQRSASAIRQHADGRLSSAGFPDSPSFFERYSDGDMQLPPQLPSNGGDPFLPSVGSVGAAGARNGGGSVADKVQDGQGKNNDERAGEELRNVSVFYDLVRNMVTDEGLSRPEISSTHRWVEFGDVVSPYKNNRIAVVNAFMSLLTLTTARKLRIHQDEVEGNALDRDILISAKLKKRTDRKGKGKMKDKKSNKKKNKKRGFHEISEDNTSDDIDELASDHIFPSPMMPHKSFFQGS</sequence>
<name>A0ABP0CTY1_9PEZI</name>
<feature type="domain" description="Rad21/Rec8-like protein N-terminal" evidence="4">
    <location>
        <begin position="7"/>
        <end position="109"/>
    </location>
</feature>
<evidence type="ECO:0000256" key="3">
    <source>
        <dbReference type="SAM" id="MobiDB-lite"/>
    </source>
</evidence>
<organism evidence="5 6">
    <name type="scientific">Sporothrix bragantina</name>
    <dbReference type="NCBI Taxonomy" id="671064"/>
    <lineage>
        <taxon>Eukaryota</taxon>
        <taxon>Fungi</taxon>
        <taxon>Dikarya</taxon>
        <taxon>Ascomycota</taxon>
        <taxon>Pezizomycotina</taxon>
        <taxon>Sordariomycetes</taxon>
        <taxon>Sordariomycetidae</taxon>
        <taxon>Ophiostomatales</taxon>
        <taxon>Ophiostomataceae</taxon>
        <taxon>Sporothrix</taxon>
    </lineage>
</organism>
<keyword evidence="6" id="KW-1185">Reference proteome</keyword>
<evidence type="ECO:0000313" key="5">
    <source>
        <dbReference type="EMBL" id="CAK7234425.1"/>
    </source>
</evidence>
<accession>A0ABP0CTY1</accession>
<feature type="compositionally biased region" description="Low complexity" evidence="3">
    <location>
        <begin position="292"/>
        <end position="308"/>
    </location>
</feature>
<dbReference type="Proteomes" id="UP001642406">
    <property type="component" value="Unassembled WGS sequence"/>
</dbReference>
<evidence type="ECO:0000256" key="2">
    <source>
        <dbReference type="ARBA" id="ARBA00023242"/>
    </source>
</evidence>
<feature type="region of interest" description="Disordered" evidence="3">
    <location>
        <begin position="527"/>
        <end position="572"/>
    </location>
</feature>
<protein>
    <submittedName>
        <fullName evidence="5">R8 protein</fullName>
    </submittedName>
</protein>
<evidence type="ECO:0000256" key="1">
    <source>
        <dbReference type="ARBA" id="ARBA00004123"/>
    </source>
</evidence>